<evidence type="ECO:0000256" key="3">
    <source>
        <dbReference type="ARBA" id="ARBA00022989"/>
    </source>
</evidence>
<dbReference type="EMBL" id="BAAATJ010000024">
    <property type="protein sequence ID" value="GAA2410395.1"/>
    <property type="molecule type" value="Genomic_DNA"/>
</dbReference>
<feature type="transmembrane region" description="Helical" evidence="6">
    <location>
        <begin position="31"/>
        <end position="51"/>
    </location>
</feature>
<dbReference type="InterPro" id="IPR047817">
    <property type="entry name" value="ABC2_TM_bact-type"/>
</dbReference>
<keyword evidence="6" id="KW-1003">Cell membrane</keyword>
<keyword evidence="3 6" id="KW-1133">Transmembrane helix</keyword>
<keyword evidence="5" id="KW-0046">Antibiotic resistance</keyword>
<feature type="transmembrane region" description="Helical" evidence="6">
    <location>
        <begin position="149"/>
        <end position="169"/>
    </location>
</feature>
<evidence type="ECO:0000256" key="2">
    <source>
        <dbReference type="ARBA" id="ARBA00022692"/>
    </source>
</evidence>
<dbReference type="Pfam" id="PF01061">
    <property type="entry name" value="ABC2_membrane"/>
    <property type="match status" value="1"/>
</dbReference>
<feature type="transmembrane region" description="Helical" evidence="6">
    <location>
        <begin position="109"/>
        <end position="137"/>
    </location>
</feature>
<dbReference type="InterPro" id="IPR052902">
    <property type="entry name" value="ABC-2_transporter"/>
</dbReference>
<dbReference type="InterPro" id="IPR000412">
    <property type="entry name" value="ABC_2_transport"/>
</dbReference>
<keyword evidence="4 6" id="KW-0472">Membrane</keyword>
<comment type="caution">
    <text evidence="8">The sequence shown here is derived from an EMBL/GenBank/DDBJ whole genome shotgun (WGS) entry which is preliminary data.</text>
</comment>
<evidence type="ECO:0000256" key="1">
    <source>
        <dbReference type="ARBA" id="ARBA00004141"/>
    </source>
</evidence>
<comment type="similarity">
    <text evidence="6">Belongs to the ABC-2 integral membrane protein family.</text>
</comment>
<proteinExistence type="inferred from homology"/>
<dbReference type="PIRSF" id="PIRSF006648">
    <property type="entry name" value="DrrB"/>
    <property type="match status" value="1"/>
</dbReference>
<dbReference type="RefSeq" id="WP_344632822.1">
    <property type="nucleotide sequence ID" value="NZ_BAAATJ010000024.1"/>
</dbReference>
<evidence type="ECO:0000256" key="6">
    <source>
        <dbReference type="RuleBase" id="RU361157"/>
    </source>
</evidence>
<comment type="subcellular location">
    <subcellularLocation>
        <location evidence="6">Cell membrane</location>
        <topology evidence="6">Multi-pass membrane protein</topology>
    </subcellularLocation>
    <subcellularLocation>
        <location evidence="1">Membrane</location>
        <topology evidence="1">Multi-pass membrane protein</topology>
    </subcellularLocation>
</comment>
<feature type="domain" description="ABC transmembrane type-2" evidence="7">
    <location>
        <begin position="29"/>
        <end position="255"/>
    </location>
</feature>
<protein>
    <recommendedName>
        <fullName evidence="6">Transport permease protein</fullName>
    </recommendedName>
</protein>
<evidence type="ECO:0000259" key="7">
    <source>
        <dbReference type="PROSITE" id="PS51012"/>
    </source>
</evidence>
<name>A0ABN3IPA1_9ACTN</name>
<gene>
    <name evidence="8" type="ORF">GCM10010420_43910</name>
</gene>
<keyword evidence="9" id="KW-1185">Reference proteome</keyword>
<organism evidence="8 9">
    <name type="scientific">Streptomyces glaucosporus</name>
    <dbReference type="NCBI Taxonomy" id="284044"/>
    <lineage>
        <taxon>Bacteria</taxon>
        <taxon>Bacillati</taxon>
        <taxon>Actinomycetota</taxon>
        <taxon>Actinomycetes</taxon>
        <taxon>Kitasatosporales</taxon>
        <taxon>Streptomycetaceae</taxon>
        <taxon>Streptomyces</taxon>
    </lineage>
</organism>
<keyword evidence="2 6" id="KW-0812">Transmembrane</keyword>
<feature type="transmembrane region" description="Helical" evidence="6">
    <location>
        <begin position="176"/>
        <end position="195"/>
    </location>
</feature>
<reference evidence="8 9" key="1">
    <citation type="journal article" date="2019" name="Int. J. Syst. Evol. Microbiol.">
        <title>The Global Catalogue of Microorganisms (GCM) 10K type strain sequencing project: providing services to taxonomists for standard genome sequencing and annotation.</title>
        <authorList>
            <consortium name="The Broad Institute Genomics Platform"/>
            <consortium name="The Broad Institute Genome Sequencing Center for Infectious Disease"/>
            <person name="Wu L."/>
            <person name="Ma J."/>
        </authorList>
    </citation>
    <scope>NUCLEOTIDE SEQUENCE [LARGE SCALE GENOMIC DNA]</scope>
    <source>
        <strain evidence="8 9">JCM 6921</strain>
    </source>
</reference>
<keyword evidence="6" id="KW-0813">Transport</keyword>
<evidence type="ECO:0000313" key="8">
    <source>
        <dbReference type="EMBL" id="GAA2410395.1"/>
    </source>
</evidence>
<dbReference type="PANTHER" id="PTHR43027">
    <property type="entry name" value="DOXORUBICIN RESISTANCE ABC TRANSPORTER PERMEASE PROTEIN DRRC-RELATED"/>
    <property type="match status" value="1"/>
</dbReference>
<dbReference type="PANTHER" id="PTHR43027:SF2">
    <property type="entry name" value="TRANSPORT PERMEASE PROTEIN"/>
    <property type="match status" value="1"/>
</dbReference>
<evidence type="ECO:0000256" key="4">
    <source>
        <dbReference type="ARBA" id="ARBA00023136"/>
    </source>
</evidence>
<sequence>MAGTTAPAAPGASLAVLKSETRLFLREPGSLFWIIAFPPLLLTVLGLVPAFREPSEDLGGLRVIDLYVPVAVLLSAIVAGVQVLPNTLTGYRERGILRRLSTTPVRPGALLAAQIALHGAAALISVVIALAVGRLAFGVALPEQPAGHLLTVVLTVSAGLALGAAVSALSRTVKTAQTIGTVAFFPAMFTAGVWAPVQTMPDLLRRIVELSPFGAASRALDQAAAGDWPAWSHLGVPALWAVLLTGVAVRWFRWE</sequence>
<evidence type="ECO:0000256" key="5">
    <source>
        <dbReference type="ARBA" id="ARBA00023251"/>
    </source>
</evidence>
<feature type="transmembrane region" description="Helical" evidence="6">
    <location>
        <begin position="66"/>
        <end position="88"/>
    </location>
</feature>
<accession>A0ABN3IPA1</accession>
<feature type="transmembrane region" description="Helical" evidence="6">
    <location>
        <begin position="230"/>
        <end position="252"/>
    </location>
</feature>
<dbReference type="PROSITE" id="PS51012">
    <property type="entry name" value="ABC_TM2"/>
    <property type="match status" value="1"/>
</dbReference>
<evidence type="ECO:0000313" key="9">
    <source>
        <dbReference type="Proteomes" id="UP001500058"/>
    </source>
</evidence>
<dbReference type="Proteomes" id="UP001500058">
    <property type="component" value="Unassembled WGS sequence"/>
</dbReference>
<dbReference type="InterPro" id="IPR013525">
    <property type="entry name" value="ABC2_TM"/>
</dbReference>